<keyword evidence="3" id="KW-1185">Reference proteome</keyword>
<keyword evidence="1" id="KW-0472">Membrane</keyword>
<dbReference type="Proteomes" id="UP000001449">
    <property type="component" value="Unassembled WGS sequence"/>
</dbReference>
<gene>
    <name evidence="2" type="ORF">THAPSDRAFT_bd727</name>
</gene>
<dbReference type="SUPFAM" id="SSF47954">
    <property type="entry name" value="Cyclin-like"/>
    <property type="match status" value="1"/>
</dbReference>
<dbReference type="Gene3D" id="1.10.472.10">
    <property type="entry name" value="Cyclin-like"/>
    <property type="match status" value="2"/>
</dbReference>
<dbReference type="HOGENOM" id="CLU_1424151_0_0_1"/>
<reference evidence="2 3" key="2">
    <citation type="journal article" date="2008" name="Nature">
        <title>The Phaeodactylum genome reveals the evolutionary history of diatom genomes.</title>
        <authorList>
            <person name="Bowler C."/>
            <person name="Allen A.E."/>
            <person name="Badger J.H."/>
            <person name="Grimwood J."/>
            <person name="Jabbari K."/>
            <person name="Kuo A."/>
            <person name="Maheswari U."/>
            <person name="Martens C."/>
            <person name="Maumus F."/>
            <person name="Otillar R.P."/>
            <person name="Rayko E."/>
            <person name="Salamov A."/>
            <person name="Vandepoele K."/>
            <person name="Beszteri B."/>
            <person name="Gruber A."/>
            <person name="Heijde M."/>
            <person name="Katinka M."/>
            <person name="Mock T."/>
            <person name="Valentin K."/>
            <person name="Verret F."/>
            <person name="Berges J.A."/>
            <person name="Brownlee C."/>
            <person name="Cadoret J.P."/>
            <person name="Chiovitti A."/>
            <person name="Choi C.J."/>
            <person name="Coesel S."/>
            <person name="De Martino A."/>
            <person name="Detter J.C."/>
            <person name="Durkin C."/>
            <person name="Falciatore A."/>
            <person name="Fournet J."/>
            <person name="Haruta M."/>
            <person name="Huysman M.J."/>
            <person name="Jenkins B.D."/>
            <person name="Jiroutova K."/>
            <person name="Jorgensen R.E."/>
            <person name="Joubert Y."/>
            <person name="Kaplan A."/>
            <person name="Kroger N."/>
            <person name="Kroth P.G."/>
            <person name="La Roche J."/>
            <person name="Lindquist E."/>
            <person name="Lommer M."/>
            <person name="Martin-Jezequel V."/>
            <person name="Lopez P.J."/>
            <person name="Lucas S."/>
            <person name="Mangogna M."/>
            <person name="McGinnis K."/>
            <person name="Medlin L.K."/>
            <person name="Montsant A."/>
            <person name="Oudot-Le Secq M.P."/>
            <person name="Napoli C."/>
            <person name="Obornik M."/>
            <person name="Parker M.S."/>
            <person name="Petit J.L."/>
            <person name="Porcel B.M."/>
            <person name="Poulsen N."/>
            <person name="Robison M."/>
            <person name="Rychlewski L."/>
            <person name="Rynearson T.A."/>
            <person name="Schmutz J."/>
            <person name="Shapiro H."/>
            <person name="Siaut M."/>
            <person name="Stanley M."/>
            <person name="Sussman M.R."/>
            <person name="Taylor A.R."/>
            <person name="Vardi A."/>
            <person name="von Dassow P."/>
            <person name="Vyverman W."/>
            <person name="Willis A."/>
            <person name="Wyrwicz L.S."/>
            <person name="Rokhsar D.S."/>
            <person name="Weissenbach J."/>
            <person name="Armbrust E.V."/>
            <person name="Green B.R."/>
            <person name="Van de Peer Y."/>
            <person name="Grigoriev I.V."/>
        </authorList>
    </citation>
    <scope>NUCLEOTIDE SEQUENCE [LARGE SCALE GENOMIC DNA]</scope>
    <source>
        <strain evidence="2 3">CCMP1335</strain>
    </source>
</reference>
<dbReference type="GO" id="GO:0005634">
    <property type="term" value="C:nucleus"/>
    <property type="evidence" value="ECO:0000318"/>
    <property type="project" value="GO_Central"/>
</dbReference>
<dbReference type="InterPro" id="IPR039361">
    <property type="entry name" value="Cyclin"/>
</dbReference>
<evidence type="ECO:0008006" key="4">
    <source>
        <dbReference type="Google" id="ProtNLM"/>
    </source>
</evidence>
<dbReference type="GO" id="GO:0000307">
    <property type="term" value="C:cyclin-dependent protein kinase holoenzyme complex"/>
    <property type="evidence" value="ECO:0000318"/>
    <property type="project" value="GO_Central"/>
</dbReference>
<feature type="transmembrane region" description="Helical" evidence="1">
    <location>
        <begin position="161"/>
        <end position="180"/>
    </location>
</feature>
<keyword evidence="1" id="KW-1133">Transmembrane helix</keyword>
<evidence type="ECO:0000313" key="2">
    <source>
        <dbReference type="EMBL" id="EED86383.1"/>
    </source>
</evidence>
<dbReference type="KEGG" id="tps:THAPSDRAFT_bd727"/>
<evidence type="ECO:0000256" key="1">
    <source>
        <dbReference type="SAM" id="Phobius"/>
    </source>
</evidence>
<organism evidence="2 3">
    <name type="scientific">Thalassiosira pseudonana</name>
    <name type="common">Marine diatom</name>
    <name type="synonym">Cyclotella nana</name>
    <dbReference type="NCBI Taxonomy" id="35128"/>
    <lineage>
        <taxon>Eukaryota</taxon>
        <taxon>Sar</taxon>
        <taxon>Stramenopiles</taxon>
        <taxon>Ochrophyta</taxon>
        <taxon>Bacillariophyta</taxon>
        <taxon>Coscinodiscophyceae</taxon>
        <taxon>Thalassiosirophycidae</taxon>
        <taxon>Thalassiosirales</taxon>
        <taxon>Thalassiosiraceae</taxon>
        <taxon>Thalassiosira</taxon>
    </lineage>
</organism>
<dbReference type="InterPro" id="IPR036915">
    <property type="entry name" value="Cyclin-like_sf"/>
</dbReference>
<evidence type="ECO:0000313" key="3">
    <source>
        <dbReference type="Proteomes" id="UP000001449"/>
    </source>
</evidence>
<protein>
    <recommendedName>
        <fullName evidence="4">Cyclin N-terminal domain-containing protein</fullName>
    </recommendedName>
</protein>
<dbReference type="GO" id="GO:0000082">
    <property type="term" value="P:G1/S transition of mitotic cell cycle"/>
    <property type="evidence" value="ECO:0000318"/>
    <property type="project" value="GO_Central"/>
</dbReference>
<proteinExistence type="predicted"/>
<dbReference type="AlphaFoldDB" id="B8LE62"/>
<dbReference type="GeneID" id="7447323"/>
<sequence length="191" mass="22221">MHGIQIFDRFIAVLVPQLQDEQIDSRYTYQLAFISSLMIALKSHPGISIDYDFVTDILCQQVYQYAELIEMKVVVLKAFSWRINVPTPHCFMNCYRFLQFFPRHFVYEDIQVLTDLSEIVAEEEEELFVVTVAVANSIFHRVVFALEVIRPPDAMLMFRSILLAWMGINVFSMALLYDILVDTSAGVMDFR</sequence>
<dbReference type="RefSeq" id="XP_002297312.1">
    <property type="nucleotide sequence ID" value="XM_002297276.1"/>
</dbReference>
<keyword evidence="1" id="KW-0812">Transmembrane</keyword>
<dbReference type="EMBL" id="DS999429">
    <property type="protein sequence ID" value="EED86383.1"/>
    <property type="molecule type" value="Genomic_DNA"/>
</dbReference>
<accession>B8LE62</accession>
<reference evidence="2 3" key="1">
    <citation type="journal article" date="2004" name="Science">
        <title>The genome of the diatom Thalassiosira pseudonana: ecology, evolution, and metabolism.</title>
        <authorList>
            <person name="Armbrust E.V."/>
            <person name="Berges J.A."/>
            <person name="Bowler C."/>
            <person name="Green B.R."/>
            <person name="Martinez D."/>
            <person name="Putnam N.H."/>
            <person name="Zhou S."/>
            <person name="Allen A.E."/>
            <person name="Apt K.E."/>
            <person name="Bechner M."/>
            <person name="Brzezinski M.A."/>
            <person name="Chaal B.K."/>
            <person name="Chiovitti A."/>
            <person name="Davis A.K."/>
            <person name="Demarest M.S."/>
            <person name="Detter J.C."/>
            <person name="Glavina T."/>
            <person name="Goodstein D."/>
            <person name="Hadi M.Z."/>
            <person name="Hellsten U."/>
            <person name="Hildebrand M."/>
            <person name="Jenkins B.D."/>
            <person name="Jurka J."/>
            <person name="Kapitonov V.V."/>
            <person name="Kroger N."/>
            <person name="Lau W.W."/>
            <person name="Lane T.W."/>
            <person name="Larimer F.W."/>
            <person name="Lippmeier J.C."/>
            <person name="Lucas S."/>
            <person name="Medina M."/>
            <person name="Montsant A."/>
            <person name="Obornik M."/>
            <person name="Parker M.S."/>
            <person name="Palenik B."/>
            <person name="Pazour G.J."/>
            <person name="Richardson P.M."/>
            <person name="Rynearson T.A."/>
            <person name="Saito M.A."/>
            <person name="Schwartz D.C."/>
            <person name="Thamatrakoln K."/>
            <person name="Valentin K."/>
            <person name="Vardi A."/>
            <person name="Wilkerson F.P."/>
            <person name="Rokhsar D.S."/>
        </authorList>
    </citation>
    <scope>NUCLEOTIDE SEQUENCE [LARGE SCALE GENOMIC DNA]</scope>
    <source>
        <strain evidence="2 3">CCMP1335</strain>
    </source>
</reference>
<dbReference type="GO" id="GO:0016538">
    <property type="term" value="F:cyclin-dependent protein serine/threonine kinase regulator activity"/>
    <property type="evidence" value="ECO:0000318"/>
    <property type="project" value="GO_Central"/>
</dbReference>
<name>B8LE62_THAPS</name>
<dbReference type="PaxDb" id="35128-Thapsdraft727"/>
<dbReference type="PANTHER" id="PTHR10177">
    <property type="entry name" value="CYCLINS"/>
    <property type="match status" value="1"/>
</dbReference>
<dbReference type="InParanoid" id="B8LE62"/>
<dbReference type="GO" id="GO:0005737">
    <property type="term" value="C:cytoplasm"/>
    <property type="evidence" value="ECO:0000318"/>
    <property type="project" value="GO_Central"/>
</dbReference>